<accession>A0A5P8D3Y7</accession>
<evidence type="ECO:0000313" key="2">
    <source>
        <dbReference type="Proteomes" id="UP000326262"/>
    </source>
</evidence>
<proteinExistence type="predicted"/>
<sequence length="120" mass="12825">MQQSFTLNIGLVPSNKSSRTARITAAEVKAALRGAGFFVSGFHMAQSATEPTAVVRVIARQPMSYHQALYNVSLALVQDCIAVVPDTIRGELIGPDASEWGEFNPAYFIPFDAAPQAIAA</sequence>
<reference evidence="1 2" key="1">
    <citation type="submission" date="2019-08" db="EMBL/GenBank/DDBJ databases">
        <title>Six bacteriophages against potato bacterial diseases.</title>
        <authorList>
            <person name="Zhang X."/>
            <person name="Kering K."/>
        </authorList>
    </citation>
    <scope>NUCLEOTIDE SEQUENCE [LARGE SCALE GENOMIC DNA]</scope>
</reference>
<evidence type="ECO:0000313" key="1">
    <source>
        <dbReference type="EMBL" id="QFP93693.1"/>
    </source>
</evidence>
<protein>
    <submittedName>
        <fullName evidence="1">Uncharacterized protein</fullName>
    </submittedName>
</protein>
<organism evidence="1 2">
    <name type="scientific">Ralstonia phage P-PSG-11</name>
    <dbReference type="NCBI Taxonomy" id="2652430"/>
    <lineage>
        <taxon>Viruses</taxon>
        <taxon>Duplodnaviria</taxon>
        <taxon>Heunggongvirae</taxon>
        <taxon>Uroviricota</taxon>
        <taxon>Caudoviricetes</taxon>
        <taxon>Autographivirales</taxon>
        <taxon>Gyeongsanvirus</taxon>
        <taxon>Gyeongsanvirus PPSG11</taxon>
    </lineage>
</organism>
<keyword evidence="2" id="KW-1185">Reference proteome</keyword>
<dbReference type="EMBL" id="MN270889">
    <property type="protein sequence ID" value="QFP93693.1"/>
    <property type="molecule type" value="Genomic_DNA"/>
</dbReference>
<dbReference type="Proteomes" id="UP000326262">
    <property type="component" value="Segment"/>
</dbReference>
<name>A0A5P8D3Y7_9CAUD</name>